<dbReference type="AlphaFoldDB" id="A0A251UHL0"/>
<protein>
    <submittedName>
        <fullName evidence="1">Uncharacterized protein</fullName>
    </submittedName>
</protein>
<proteinExistence type="predicted"/>
<dbReference type="EMBL" id="CM007895">
    <property type="protein sequence ID" value="OTG22818.1"/>
    <property type="molecule type" value="Genomic_DNA"/>
</dbReference>
<evidence type="ECO:0000313" key="1">
    <source>
        <dbReference type="EMBL" id="OTG22818.1"/>
    </source>
</evidence>
<organism evidence="1 2">
    <name type="scientific">Helianthus annuus</name>
    <name type="common">Common sunflower</name>
    <dbReference type="NCBI Taxonomy" id="4232"/>
    <lineage>
        <taxon>Eukaryota</taxon>
        <taxon>Viridiplantae</taxon>
        <taxon>Streptophyta</taxon>
        <taxon>Embryophyta</taxon>
        <taxon>Tracheophyta</taxon>
        <taxon>Spermatophyta</taxon>
        <taxon>Magnoliopsida</taxon>
        <taxon>eudicotyledons</taxon>
        <taxon>Gunneridae</taxon>
        <taxon>Pentapetalae</taxon>
        <taxon>asterids</taxon>
        <taxon>campanulids</taxon>
        <taxon>Asterales</taxon>
        <taxon>Asteraceae</taxon>
        <taxon>Asteroideae</taxon>
        <taxon>Heliantheae alliance</taxon>
        <taxon>Heliantheae</taxon>
        <taxon>Helianthus</taxon>
    </lineage>
</organism>
<sequence length="50" mass="6017">MWIFWISSQSEFVVVLLCFIPRLAHSHLNFPPFVLLKTGIKYLYKQTTRF</sequence>
<gene>
    <name evidence="1" type="ORF">HannXRQ_Chr06g0175621</name>
</gene>
<reference evidence="2" key="1">
    <citation type="journal article" date="2017" name="Nature">
        <title>The sunflower genome provides insights into oil metabolism, flowering and Asterid evolution.</title>
        <authorList>
            <person name="Badouin H."/>
            <person name="Gouzy J."/>
            <person name="Grassa C.J."/>
            <person name="Murat F."/>
            <person name="Staton S.E."/>
            <person name="Cottret L."/>
            <person name="Lelandais-Briere C."/>
            <person name="Owens G.L."/>
            <person name="Carrere S."/>
            <person name="Mayjonade B."/>
            <person name="Legrand L."/>
            <person name="Gill N."/>
            <person name="Kane N.C."/>
            <person name="Bowers J.E."/>
            <person name="Hubner S."/>
            <person name="Bellec A."/>
            <person name="Berard A."/>
            <person name="Berges H."/>
            <person name="Blanchet N."/>
            <person name="Boniface M.C."/>
            <person name="Brunel D."/>
            <person name="Catrice O."/>
            <person name="Chaidir N."/>
            <person name="Claudel C."/>
            <person name="Donnadieu C."/>
            <person name="Faraut T."/>
            <person name="Fievet G."/>
            <person name="Helmstetter N."/>
            <person name="King M."/>
            <person name="Knapp S.J."/>
            <person name="Lai Z."/>
            <person name="Le Paslier M.C."/>
            <person name="Lippi Y."/>
            <person name="Lorenzon L."/>
            <person name="Mandel J.R."/>
            <person name="Marage G."/>
            <person name="Marchand G."/>
            <person name="Marquand E."/>
            <person name="Bret-Mestries E."/>
            <person name="Morien E."/>
            <person name="Nambeesan S."/>
            <person name="Nguyen T."/>
            <person name="Pegot-Espagnet P."/>
            <person name="Pouilly N."/>
            <person name="Raftis F."/>
            <person name="Sallet E."/>
            <person name="Schiex T."/>
            <person name="Thomas J."/>
            <person name="Vandecasteele C."/>
            <person name="Vares D."/>
            <person name="Vear F."/>
            <person name="Vautrin S."/>
            <person name="Crespi M."/>
            <person name="Mangin B."/>
            <person name="Burke J.M."/>
            <person name="Salse J."/>
            <person name="Munos S."/>
            <person name="Vincourt P."/>
            <person name="Rieseberg L.H."/>
            <person name="Langlade N.B."/>
        </authorList>
    </citation>
    <scope>NUCLEOTIDE SEQUENCE [LARGE SCALE GENOMIC DNA]</scope>
    <source>
        <strain evidence="2">cv. SF193</strain>
    </source>
</reference>
<accession>A0A251UHL0</accession>
<evidence type="ECO:0000313" key="2">
    <source>
        <dbReference type="Proteomes" id="UP000215914"/>
    </source>
</evidence>
<dbReference type="Proteomes" id="UP000215914">
    <property type="component" value="Chromosome 6"/>
</dbReference>
<dbReference type="InParanoid" id="A0A251UHL0"/>
<name>A0A251UHL0_HELAN</name>
<keyword evidence="2" id="KW-1185">Reference proteome</keyword>